<dbReference type="GO" id="GO:0003688">
    <property type="term" value="F:DNA replication origin binding"/>
    <property type="evidence" value="ECO:0007669"/>
    <property type="project" value="TreeGrafter"/>
</dbReference>
<dbReference type="InterPro" id="IPR020795">
    <property type="entry name" value="ORC3"/>
</dbReference>
<accession>A0A9W6WHB6</accession>
<dbReference type="GO" id="GO:0031261">
    <property type="term" value="C:DNA replication preinitiation complex"/>
    <property type="evidence" value="ECO:0007669"/>
    <property type="project" value="TreeGrafter"/>
</dbReference>
<sequence>MDSKNSRWINTFLYKKIEMTVSNDFIDSQKTIYKLKPLDDNDREDSIGEADNETDIYREGIPFDSDIPFLRLMNGKEPIENVHKRYTLFQQYWGELSPKIDTLLSSLNVGLLRGLKFFLVENDNILSNQPDGGLTNIFRIDDKLKINTAFLNLGSNVSNHSRLLNKTIEFLQNDQYDLPDGKMDITEGDDELKEVTNDNEPISEDVKLKGKIAKQDIEIVRLNSKNCGSIKSAIKTLAVSLLEKINKEKGCNFKTTLDDDYSDDDDEDELEEINDYDNEDSRDTNGNNNNDDRFMDFRSSSRVDLDIVMDYLKYKNKKLIIFIEDIDSFNLKIFNLLVKIFWYYLNDNSNKISLIIGISTSILIIFDKLSKNLINYLNFKKFEIDNSDKIIENLFDLILFDKNSINDKLIYDPLIINELNDLYNRKLLSVNKFISTIKLLCMNKFFNQPMSYLIDTDDENEIQLSNDYIELLRRFKSVKRFDEFLKYNNNSNLILSIKESQFFLKSIVENDKDQILNNFRYFFKILKNYNKNLINLIDFIDFLQDFLIDLNFKKWVNKFELYLIIFQNLNSMKIERIRR</sequence>
<name>A0A9W6WHB6_CANBO</name>
<keyword evidence="4" id="KW-1185">Reference proteome</keyword>
<dbReference type="Proteomes" id="UP001165120">
    <property type="component" value="Unassembled WGS sequence"/>
</dbReference>
<dbReference type="Pfam" id="PF07034">
    <property type="entry name" value="ORC3_N"/>
    <property type="match status" value="1"/>
</dbReference>
<dbReference type="GO" id="GO:0005656">
    <property type="term" value="C:nuclear pre-replicative complex"/>
    <property type="evidence" value="ECO:0007669"/>
    <property type="project" value="TreeGrafter"/>
</dbReference>
<dbReference type="PANTHER" id="PTHR12748">
    <property type="entry name" value="ORIGIN RECOGNITION COMPLEX SUBUNIT 3"/>
    <property type="match status" value="1"/>
</dbReference>
<evidence type="ECO:0000313" key="3">
    <source>
        <dbReference type="EMBL" id="GME72100.1"/>
    </source>
</evidence>
<dbReference type="EMBL" id="BSXN01001203">
    <property type="protein sequence ID" value="GME72100.1"/>
    <property type="molecule type" value="Genomic_DNA"/>
</dbReference>
<evidence type="ECO:0000259" key="2">
    <source>
        <dbReference type="Pfam" id="PF07034"/>
    </source>
</evidence>
<proteinExistence type="predicted"/>
<feature type="compositionally biased region" description="Acidic residues" evidence="1">
    <location>
        <begin position="258"/>
        <end position="280"/>
    </location>
</feature>
<dbReference type="GO" id="GO:0005664">
    <property type="term" value="C:nuclear origin of replication recognition complex"/>
    <property type="evidence" value="ECO:0007669"/>
    <property type="project" value="InterPro"/>
</dbReference>
<dbReference type="InterPro" id="IPR045667">
    <property type="entry name" value="ORC3_N"/>
</dbReference>
<dbReference type="AlphaFoldDB" id="A0A9W6WHB6"/>
<feature type="region of interest" description="Disordered" evidence="1">
    <location>
        <begin position="256"/>
        <end position="293"/>
    </location>
</feature>
<protein>
    <submittedName>
        <fullName evidence="3">Unnamed protein product</fullName>
    </submittedName>
</protein>
<organism evidence="3 4">
    <name type="scientific">Candida boidinii</name>
    <name type="common">Yeast</name>
    <dbReference type="NCBI Taxonomy" id="5477"/>
    <lineage>
        <taxon>Eukaryota</taxon>
        <taxon>Fungi</taxon>
        <taxon>Dikarya</taxon>
        <taxon>Ascomycota</taxon>
        <taxon>Saccharomycotina</taxon>
        <taxon>Pichiomycetes</taxon>
        <taxon>Pichiales</taxon>
        <taxon>Pichiaceae</taxon>
        <taxon>Ogataea</taxon>
        <taxon>Ogataea/Candida clade</taxon>
    </lineage>
</organism>
<reference evidence="3" key="1">
    <citation type="submission" date="2023-04" db="EMBL/GenBank/DDBJ databases">
        <title>Candida boidinii NBRC 10035.</title>
        <authorList>
            <person name="Ichikawa N."/>
            <person name="Sato H."/>
            <person name="Tonouchi N."/>
        </authorList>
    </citation>
    <scope>NUCLEOTIDE SEQUENCE</scope>
    <source>
        <strain evidence="3">NBRC 10035</strain>
    </source>
</reference>
<comment type="caution">
    <text evidence="3">The sequence shown here is derived from an EMBL/GenBank/DDBJ whole genome shotgun (WGS) entry which is preliminary data.</text>
</comment>
<feature type="domain" description="Origin recognition complex subunit 3 N-terminal" evidence="2">
    <location>
        <begin position="24"/>
        <end position="453"/>
    </location>
</feature>
<gene>
    <name evidence="3" type="ORF">Cboi02_000347100</name>
</gene>
<evidence type="ECO:0000256" key="1">
    <source>
        <dbReference type="SAM" id="MobiDB-lite"/>
    </source>
</evidence>
<dbReference type="PANTHER" id="PTHR12748:SF0">
    <property type="entry name" value="ORIGIN RECOGNITION COMPLEX SUBUNIT 3"/>
    <property type="match status" value="1"/>
</dbReference>
<evidence type="ECO:0000313" key="4">
    <source>
        <dbReference type="Proteomes" id="UP001165120"/>
    </source>
</evidence>
<dbReference type="GO" id="GO:0006270">
    <property type="term" value="P:DNA replication initiation"/>
    <property type="evidence" value="ECO:0007669"/>
    <property type="project" value="TreeGrafter"/>
</dbReference>